<dbReference type="Proteomes" id="UP000192596">
    <property type="component" value="Unassembled WGS sequence"/>
</dbReference>
<accession>A0A1V8SJN6</accession>
<keyword evidence="3" id="KW-1185">Reference proteome</keyword>
<evidence type="ECO:0000313" key="2">
    <source>
        <dbReference type="EMBL" id="OQN99352.1"/>
    </source>
</evidence>
<dbReference type="EMBL" id="NAJO01000040">
    <property type="protein sequence ID" value="OQN99352.1"/>
    <property type="molecule type" value="Genomic_DNA"/>
</dbReference>
<name>A0A1V8SJN6_9PEZI</name>
<feature type="region of interest" description="Disordered" evidence="1">
    <location>
        <begin position="1"/>
        <end position="115"/>
    </location>
</feature>
<gene>
    <name evidence="2" type="ORF">B0A48_14329</name>
</gene>
<reference evidence="3" key="1">
    <citation type="submission" date="2017-03" db="EMBL/GenBank/DDBJ databases">
        <title>Genomes of endolithic fungi from Antarctica.</title>
        <authorList>
            <person name="Coleine C."/>
            <person name="Masonjones S."/>
            <person name="Stajich J.E."/>
        </authorList>
    </citation>
    <scope>NUCLEOTIDE SEQUENCE [LARGE SCALE GENOMIC DNA]</scope>
    <source>
        <strain evidence="3">CCFEE 5527</strain>
    </source>
</reference>
<feature type="compositionally biased region" description="Polar residues" evidence="1">
    <location>
        <begin position="1"/>
        <end position="25"/>
    </location>
</feature>
<dbReference type="AlphaFoldDB" id="A0A1V8SJN6"/>
<feature type="compositionally biased region" description="Polar residues" evidence="1">
    <location>
        <begin position="38"/>
        <end position="52"/>
    </location>
</feature>
<feature type="region of interest" description="Disordered" evidence="1">
    <location>
        <begin position="378"/>
        <end position="436"/>
    </location>
</feature>
<sequence>MATFSTTQPGRPAVSSPSTAGSSMLPSIPAPAAIMRAPTNNHPQQNDITVQDASDLPTEPEDTRPGADLPPRLNPLASSVFRDPSAADPAVNPAPQAEQDGRPSTAHISSSAAGLSPQTAVMLGLTPSDLPPEPLMSGLSINPTEQQLRPLAIINSSAATLGPGTVRVLQSMASGMGVIAQQPQTPGLSSARPREQAMAVQEPVQQPIQQEQPSLPFNPLPTLQAAFSALSPHALDPNLTLEAAFPKEIKFVLRGNTLIHKLEHISTAKRQAVHDKAHEYAVDFVEEKGLEGKGKEKESVGAQGRVRSAEEWSVIVNGVAEYTRVFSRLAAPDNISDASETETQGQGQGSPANVDAAKLATADDLSTPMADAVEEAIPALGSITDPGPSRGRVCGRDFERSDATSLPPSNPPQTQSKHSPKHSPPSRSSALPTPQTQPAHFQALATRFIFEHTSTDVLTPDNAGYIDELSEALARDFIAAYAGWIWPGWSDEDLDAVIVAEEMVYEEPSLAYDVRRAFETVRRAGTAPAVGTGSRSSRVAAAGAG</sequence>
<feature type="compositionally biased region" description="Polar residues" evidence="1">
    <location>
        <begin position="403"/>
        <end position="415"/>
    </location>
</feature>
<evidence type="ECO:0000256" key="1">
    <source>
        <dbReference type="SAM" id="MobiDB-lite"/>
    </source>
</evidence>
<feature type="compositionally biased region" description="Polar residues" evidence="1">
    <location>
        <begin position="106"/>
        <end position="115"/>
    </location>
</feature>
<protein>
    <submittedName>
        <fullName evidence="2">Uncharacterized protein</fullName>
    </submittedName>
</protein>
<dbReference type="InParanoid" id="A0A1V8SJN6"/>
<proteinExistence type="predicted"/>
<organism evidence="2 3">
    <name type="scientific">Cryoendolithus antarcticus</name>
    <dbReference type="NCBI Taxonomy" id="1507870"/>
    <lineage>
        <taxon>Eukaryota</taxon>
        <taxon>Fungi</taxon>
        <taxon>Dikarya</taxon>
        <taxon>Ascomycota</taxon>
        <taxon>Pezizomycotina</taxon>
        <taxon>Dothideomycetes</taxon>
        <taxon>Dothideomycetidae</taxon>
        <taxon>Cladosporiales</taxon>
        <taxon>Cladosporiaceae</taxon>
        <taxon>Cryoendolithus</taxon>
    </lineage>
</organism>
<evidence type="ECO:0000313" key="3">
    <source>
        <dbReference type="Proteomes" id="UP000192596"/>
    </source>
</evidence>
<comment type="caution">
    <text evidence="2">The sequence shown here is derived from an EMBL/GenBank/DDBJ whole genome shotgun (WGS) entry which is preliminary data.</text>
</comment>